<evidence type="ECO:0000313" key="14">
    <source>
        <dbReference type="EMBL" id="ASY24140.1"/>
    </source>
</evidence>
<dbReference type="KEGG" id="nab:B1sIIB91_04400"/>
<dbReference type="FunFam" id="3.40.50.300:FF:000011">
    <property type="entry name" value="Putative ABC transporter ATP-binding component"/>
    <property type="match status" value="1"/>
</dbReference>
<evidence type="ECO:0000256" key="8">
    <source>
        <dbReference type="ARBA" id="ARBA00022840"/>
    </source>
</evidence>
<dbReference type="InterPro" id="IPR003439">
    <property type="entry name" value="ABC_transporter-like_ATP-bd"/>
</dbReference>
<dbReference type="PANTHER" id="PTHR43858:SF1">
    <property type="entry name" value="ABC TRANSPORTER-RELATED PROTEIN"/>
    <property type="match status" value="1"/>
</dbReference>
<evidence type="ECO:0000256" key="9">
    <source>
        <dbReference type="ARBA" id="ARBA00022845"/>
    </source>
</evidence>
<keyword evidence="15" id="KW-1185">Reference proteome</keyword>
<comment type="function">
    <text evidence="12">A translation factor that gates the progression of the 70S ribosomal initiation complex (IC, containing tRNA(fMet) in the P-site) into the translation elongation cycle by using a mechanism sensitive to the ATP/ADP ratio. Binds to the 70S ribosome E-site where it modulates the state of the translating ribosome during subunit translocation. ATP hydrolysis probably frees it from the ribosome, which can enter the elongation phase.</text>
</comment>
<dbReference type="OrthoDB" id="3169603at2"/>
<dbReference type="InterPro" id="IPR032781">
    <property type="entry name" value="ABC_tran_Xtn"/>
</dbReference>
<dbReference type="GO" id="GO:0006412">
    <property type="term" value="P:translation"/>
    <property type="evidence" value="ECO:0007669"/>
    <property type="project" value="UniProtKB-KW"/>
</dbReference>
<evidence type="ECO:0000256" key="7">
    <source>
        <dbReference type="ARBA" id="ARBA00022801"/>
    </source>
</evidence>
<keyword evidence="8 12" id="KW-0067">ATP-binding</keyword>
<keyword evidence="10 12" id="KW-0694">RNA-binding</keyword>
<evidence type="ECO:0000256" key="6">
    <source>
        <dbReference type="ARBA" id="ARBA00022741"/>
    </source>
</evidence>
<feature type="region of interest" description="Arm" evidence="12">
    <location>
        <begin position="94"/>
        <end position="138"/>
    </location>
</feature>
<dbReference type="EC" id="3.6.1.-" evidence="12"/>
<keyword evidence="11 12" id="KW-0648">Protein biosynthesis</keyword>
<accession>A0A249L4X1</accession>
<comment type="domain">
    <text evidence="12">The P-site tRNA interaction motif (PtIM domain) probably interacts with the P-site tRNA(fMet) as well as the 23S rRNA.</text>
</comment>
<comment type="domain">
    <text evidence="12">The arm domain is inserted in the first ABC transporter domain. Probably contacts ribosomal protein L1.</text>
</comment>
<comment type="catalytic activity">
    <reaction evidence="12">
        <text>ATP + H2O = ADP + phosphate + H(+)</text>
        <dbReference type="Rhea" id="RHEA:13065"/>
        <dbReference type="ChEBI" id="CHEBI:15377"/>
        <dbReference type="ChEBI" id="CHEBI:15378"/>
        <dbReference type="ChEBI" id="CHEBI:30616"/>
        <dbReference type="ChEBI" id="CHEBI:43474"/>
        <dbReference type="ChEBI" id="CHEBI:456216"/>
    </reaction>
</comment>
<reference evidence="14 15" key="1">
    <citation type="submission" date="2016-07" db="EMBL/GenBank/DDBJ databases">
        <title>High microdiversification within the ubiquitous acI lineage of Actinobacteria.</title>
        <authorList>
            <person name="Neuenschwander S.M."/>
            <person name="Salcher M."/>
            <person name="Ghai R."/>
            <person name="Pernthaler J."/>
        </authorList>
    </citation>
    <scope>NUCLEOTIDE SEQUENCE [LARGE SCALE GENOMIC DNA]</scope>
    <source>
        <strain evidence="14">MMS-IIB-91</strain>
    </source>
</reference>
<dbReference type="GO" id="GO:0019843">
    <property type="term" value="F:rRNA binding"/>
    <property type="evidence" value="ECO:0007669"/>
    <property type="project" value="UniProtKB-UniRule"/>
</dbReference>
<feature type="binding site" evidence="12">
    <location>
        <begin position="356"/>
        <end position="363"/>
    </location>
    <ligand>
        <name>ATP</name>
        <dbReference type="ChEBI" id="CHEBI:30616"/>
        <label>2</label>
    </ligand>
</feature>
<dbReference type="RefSeq" id="WP_095688400.1">
    <property type="nucleotide sequence ID" value="NZ_CP016779.1"/>
</dbReference>
<keyword evidence="2 12" id="KW-0963">Cytoplasm</keyword>
<sequence length="555" mass="62034">MAEFIYTMKKARKAHGEKVILDDVTLMFLPGAKIGVLGPNGAGKSTVLQIMAGIQQPSNGEAYLSPGYTVGILLQEPPLNEDKNVLENVQEGVAETIGLLNRFNAISEEMANPDADYDKLLAEMGTLQEQLDHRNAWDLDSQLEQAMDALRCPPPEADVKVLSGGERRRVALCKLLLQKPDLLLLDEPTNHLDAESVLWLEQHLSKYEGTVVAITHDRYFLDNVAQWILELDRGRAYPYEGNYTTYLETKEARMKVEGQKDVKRAKRLKEELEWVRMNAKGRQVKSKARLTRYEEMAAEADKTRKLDFEEIQIPPGPRLGDIVVESKNLVKGFDDRILIDDLSFTLPRNGIVGVIGPNGAGKTTLFKTILGMEKADSGEVKVGESVKISYVDQSRGGIDPKKSLWEVVSDGLDFIKVGNVEMPSRAYVSAFGFKGPDQQKMAGVLSGGERNRLNLALTLKQGGNLLLLDEPTNDLDVDTLGSLENALLEFPGCAVVISHDRWFLDRVATHILAYEGESKWFWFEGNFESYEENKISRLGIDAARPHRATYRKLTR</sequence>
<feature type="binding site" evidence="12">
    <location>
        <begin position="38"/>
        <end position="45"/>
    </location>
    <ligand>
        <name>ATP</name>
        <dbReference type="ChEBI" id="CHEBI:30616"/>
        <label>1</label>
    </ligand>
</feature>
<comment type="subunit">
    <text evidence="12">Monomer. Probably contacts ribosomal proteins L1, L5, L33 and S7, the 16S and 23S rRNA and the P-site containing tRNA(fMet).</text>
</comment>
<evidence type="ECO:0000256" key="12">
    <source>
        <dbReference type="HAMAP-Rule" id="MF_00847"/>
    </source>
</evidence>
<evidence type="ECO:0000256" key="3">
    <source>
        <dbReference type="ARBA" id="ARBA00022555"/>
    </source>
</evidence>
<keyword evidence="6 12" id="KW-0547">Nucleotide-binding</keyword>
<dbReference type="EMBL" id="CP016779">
    <property type="protein sequence ID" value="ASY24140.1"/>
    <property type="molecule type" value="Genomic_DNA"/>
</dbReference>
<keyword evidence="9 12" id="KW-0810">Translation regulation</keyword>
<evidence type="ECO:0000256" key="1">
    <source>
        <dbReference type="ARBA" id="ARBA00005868"/>
    </source>
</evidence>
<comment type="similarity">
    <text evidence="1 12">Belongs to the ABC transporter superfamily. ABCF family. Translational throttle EttA subfamily.</text>
</comment>
<dbReference type="FunFam" id="3.40.50.300:FF:000183">
    <property type="entry name" value="ABC transporter ATP-binding protein yjjK"/>
    <property type="match status" value="1"/>
</dbReference>
<dbReference type="GO" id="GO:0000049">
    <property type="term" value="F:tRNA binding"/>
    <property type="evidence" value="ECO:0007669"/>
    <property type="project" value="UniProtKB-UniRule"/>
</dbReference>
<dbReference type="PANTHER" id="PTHR43858">
    <property type="entry name" value="ENERGY-DEPENDENT TRANSLATIONAL THROTTLE PROTEIN ETTA"/>
    <property type="match status" value="1"/>
</dbReference>
<evidence type="ECO:0000256" key="4">
    <source>
        <dbReference type="ARBA" id="ARBA00022730"/>
    </source>
</evidence>
<protein>
    <recommendedName>
        <fullName evidence="12">Energy-dependent translational throttle protein EttA</fullName>
        <ecNumber evidence="12">3.6.1.-</ecNumber>
    </recommendedName>
    <alternativeName>
        <fullName evidence="12">Translational regulatory factor EttA</fullName>
    </alternativeName>
</protein>
<evidence type="ECO:0000259" key="13">
    <source>
        <dbReference type="PROSITE" id="PS50893"/>
    </source>
</evidence>
<dbReference type="GO" id="GO:0005737">
    <property type="term" value="C:cytoplasm"/>
    <property type="evidence" value="ECO:0007669"/>
    <property type="project" value="UniProtKB-SubCell"/>
</dbReference>
<dbReference type="SUPFAM" id="SSF52540">
    <property type="entry name" value="P-loop containing nucleoside triphosphate hydrolases"/>
    <property type="match status" value="2"/>
</dbReference>
<feature type="domain" description="ABC transporter" evidence="13">
    <location>
        <begin position="6"/>
        <end position="258"/>
    </location>
</feature>
<dbReference type="Pfam" id="PF00005">
    <property type="entry name" value="ABC_tran"/>
    <property type="match status" value="2"/>
</dbReference>
<comment type="caution">
    <text evidence="12">Lacks conserved residue(s) required for the propagation of feature annotation.</text>
</comment>
<dbReference type="InterPro" id="IPR003593">
    <property type="entry name" value="AAA+_ATPase"/>
</dbReference>
<dbReference type="SMART" id="SM00382">
    <property type="entry name" value="AAA"/>
    <property type="match status" value="2"/>
</dbReference>
<keyword evidence="5 12" id="KW-0677">Repeat</keyword>
<dbReference type="HAMAP" id="MF_00847">
    <property type="entry name" value="EttA"/>
    <property type="match status" value="1"/>
</dbReference>
<evidence type="ECO:0000256" key="2">
    <source>
        <dbReference type="ARBA" id="ARBA00022490"/>
    </source>
</evidence>
<dbReference type="InterPro" id="IPR017871">
    <property type="entry name" value="ABC_transporter-like_CS"/>
</dbReference>
<gene>
    <name evidence="12" type="primary">ettA</name>
    <name evidence="14" type="ORF">B1sIIB91_04400</name>
</gene>
<dbReference type="NCBIfam" id="TIGR03719">
    <property type="entry name" value="ABC_ABC_ChvD"/>
    <property type="match status" value="1"/>
</dbReference>
<dbReference type="Proteomes" id="UP000217210">
    <property type="component" value="Chromosome"/>
</dbReference>
<dbReference type="GO" id="GO:0005524">
    <property type="term" value="F:ATP binding"/>
    <property type="evidence" value="ECO:0007669"/>
    <property type="project" value="UniProtKB-UniRule"/>
</dbReference>
<dbReference type="GO" id="GO:0016887">
    <property type="term" value="F:ATP hydrolysis activity"/>
    <property type="evidence" value="ECO:0007669"/>
    <property type="project" value="UniProtKB-UniRule"/>
</dbReference>
<dbReference type="AlphaFoldDB" id="A0A249L4X1"/>
<dbReference type="Pfam" id="PF12848">
    <property type="entry name" value="ABC_tran_Xtn"/>
    <property type="match status" value="1"/>
</dbReference>
<dbReference type="GO" id="GO:0045900">
    <property type="term" value="P:negative regulation of translational elongation"/>
    <property type="evidence" value="ECO:0007669"/>
    <property type="project" value="UniProtKB-UniRule"/>
</dbReference>
<dbReference type="GO" id="GO:0043022">
    <property type="term" value="F:ribosome binding"/>
    <property type="evidence" value="ECO:0007669"/>
    <property type="project" value="UniProtKB-UniRule"/>
</dbReference>
<keyword evidence="3 12" id="KW-0820">tRNA-binding</keyword>
<dbReference type="InterPro" id="IPR027417">
    <property type="entry name" value="P-loop_NTPase"/>
</dbReference>
<dbReference type="NCBIfam" id="NF008775">
    <property type="entry name" value="PRK11819.1"/>
    <property type="match status" value="1"/>
</dbReference>
<evidence type="ECO:0000256" key="10">
    <source>
        <dbReference type="ARBA" id="ARBA00022884"/>
    </source>
</evidence>
<comment type="subcellular location">
    <subcellularLocation>
        <location evidence="12">Cytoplasm</location>
    </subcellularLocation>
    <text evidence="12">Associates with ribosomes and polysomes.</text>
</comment>
<dbReference type="PROSITE" id="PS00211">
    <property type="entry name" value="ABC_TRANSPORTER_1"/>
    <property type="match status" value="2"/>
</dbReference>
<dbReference type="CDD" id="cd03221">
    <property type="entry name" value="ABCF_EF-3"/>
    <property type="match status" value="2"/>
</dbReference>
<proteinExistence type="inferred from homology"/>
<organism evidence="14 15">
    <name type="scientific">Candidatus Nanopelagicus abundans</name>
    <dbReference type="NCBI Taxonomy" id="1884916"/>
    <lineage>
        <taxon>Bacteria</taxon>
        <taxon>Bacillati</taxon>
        <taxon>Actinomycetota</taxon>
        <taxon>Actinomycetes</taxon>
        <taxon>Candidatus Nanopelagicales</taxon>
        <taxon>Candidatus Nanopelagicaceae</taxon>
        <taxon>Candidatus Nanopelagicus</taxon>
    </lineage>
</organism>
<dbReference type="PROSITE" id="PS50893">
    <property type="entry name" value="ABC_TRANSPORTER_2"/>
    <property type="match status" value="2"/>
</dbReference>
<dbReference type="Gene3D" id="3.40.50.300">
    <property type="entry name" value="P-loop containing nucleotide triphosphate hydrolases"/>
    <property type="match status" value="2"/>
</dbReference>
<dbReference type="InterPro" id="IPR022374">
    <property type="entry name" value="EttA"/>
</dbReference>
<keyword evidence="7 12" id="KW-0378">Hydrolase</keyword>
<keyword evidence="4 12" id="KW-0699">rRNA-binding</keyword>
<evidence type="ECO:0000256" key="11">
    <source>
        <dbReference type="ARBA" id="ARBA00022917"/>
    </source>
</evidence>
<feature type="domain" description="ABC transporter" evidence="13">
    <location>
        <begin position="324"/>
        <end position="543"/>
    </location>
</feature>
<evidence type="ECO:0000256" key="5">
    <source>
        <dbReference type="ARBA" id="ARBA00022737"/>
    </source>
</evidence>
<name>A0A249L4X1_9ACTN</name>
<evidence type="ECO:0000313" key="15">
    <source>
        <dbReference type="Proteomes" id="UP000217210"/>
    </source>
</evidence>